<dbReference type="OrthoDB" id="1091348at2"/>
<feature type="transmembrane region" description="Helical" evidence="1">
    <location>
        <begin position="105"/>
        <end position="125"/>
    </location>
</feature>
<evidence type="ECO:0000313" key="3">
    <source>
        <dbReference type="Proteomes" id="UP000293347"/>
    </source>
</evidence>
<reference evidence="2 3" key="1">
    <citation type="submission" date="2019-02" db="EMBL/GenBank/DDBJ databases">
        <title>Pedobacter sp. RP-1-14 sp. nov., isolated from Arctic soil.</title>
        <authorList>
            <person name="Dahal R.H."/>
        </authorList>
    </citation>
    <scope>NUCLEOTIDE SEQUENCE [LARGE SCALE GENOMIC DNA]</scope>
    <source>
        <strain evidence="2 3">RP-1-14</strain>
    </source>
</reference>
<keyword evidence="1" id="KW-0812">Transmembrane</keyword>
<dbReference type="RefSeq" id="WP_131595340.1">
    <property type="nucleotide sequence ID" value="NZ_SJSL01000002.1"/>
</dbReference>
<dbReference type="AlphaFoldDB" id="A0A4R0NJX1"/>
<dbReference type="InterPro" id="IPR011990">
    <property type="entry name" value="TPR-like_helical_dom_sf"/>
</dbReference>
<organism evidence="2 3">
    <name type="scientific">Pedobacter psychroterrae</name>
    <dbReference type="NCBI Taxonomy" id="2530453"/>
    <lineage>
        <taxon>Bacteria</taxon>
        <taxon>Pseudomonadati</taxon>
        <taxon>Bacteroidota</taxon>
        <taxon>Sphingobacteriia</taxon>
        <taxon>Sphingobacteriales</taxon>
        <taxon>Sphingobacteriaceae</taxon>
        <taxon>Pedobacter</taxon>
    </lineage>
</organism>
<gene>
    <name evidence="2" type="ORF">EZ437_08645</name>
</gene>
<accession>A0A4R0NJX1</accession>
<keyword evidence="1" id="KW-1133">Transmembrane helix</keyword>
<proteinExistence type="predicted"/>
<dbReference type="Proteomes" id="UP000293347">
    <property type="component" value="Unassembled WGS sequence"/>
</dbReference>
<protein>
    <submittedName>
        <fullName evidence="2">Tetratricopeptide repeat protein</fullName>
    </submittedName>
</protein>
<name>A0A4R0NJX1_9SPHI</name>
<dbReference type="Gene3D" id="1.25.40.10">
    <property type="entry name" value="Tetratricopeptide repeat domain"/>
    <property type="match status" value="1"/>
</dbReference>
<dbReference type="Pfam" id="PF14559">
    <property type="entry name" value="TPR_19"/>
    <property type="match status" value="1"/>
</dbReference>
<evidence type="ECO:0000313" key="2">
    <source>
        <dbReference type="EMBL" id="TCD00836.1"/>
    </source>
</evidence>
<sequence length="261" mass="29764">MLNEDRLLAVARYLEGDMEPQERQDFETLLQEDAELREMQASYKDIHQTLKMKIAPTVEDLQLQSTLSALNEQYFKASSAEGEDHPLPKPADEVKVAKVVSMKPYLKWATIAAVLIIGLFVWAPWSSGLYNQYSFSKQMSVAERGADQQNPMAKAAALYNKGDYAEARKILQQEYMMSPQNPLLAYYFAITLIETGQEYEARTVLINLHNGESVFKYDAAFYVALSFVKQDDKEQAVAWLLKIPTENVNYEKAQSLIQKLK</sequence>
<keyword evidence="1" id="KW-0472">Membrane</keyword>
<dbReference type="EMBL" id="SJSL01000002">
    <property type="protein sequence ID" value="TCD00836.1"/>
    <property type="molecule type" value="Genomic_DNA"/>
</dbReference>
<comment type="caution">
    <text evidence="2">The sequence shown here is derived from an EMBL/GenBank/DDBJ whole genome shotgun (WGS) entry which is preliminary data.</text>
</comment>
<keyword evidence="3" id="KW-1185">Reference proteome</keyword>
<evidence type="ECO:0000256" key="1">
    <source>
        <dbReference type="SAM" id="Phobius"/>
    </source>
</evidence>
<dbReference type="SUPFAM" id="SSF48452">
    <property type="entry name" value="TPR-like"/>
    <property type="match status" value="1"/>
</dbReference>